<keyword evidence="10 11" id="KW-0472">Membrane</keyword>
<evidence type="ECO:0000256" key="5">
    <source>
        <dbReference type="ARBA" id="ARBA00022676"/>
    </source>
</evidence>
<evidence type="ECO:0000256" key="2">
    <source>
        <dbReference type="ARBA" id="ARBA00004687"/>
    </source>
</evidence>
<dbReference type="GO" id="GO:0005789">
    <property type="term" value="C:endoplasmic reticulum membrane"/>
    <property type="evidence" value="ECO:0007669"/>
    <property type="project" value="UniProtKB-SubCell"/>
</dbReference>
<keyword evidence="7 11" id="KW-0812">Transmembrane</keyword>
<dbReference type="GO" id="GO:0006506">
    <property type="term" value="P:GPI anchor biosynthetic process"/>
    <property type="evidence" value="ECO:0007669"/>
    <property type="project" value="UniProtKB-UniPathway"/>
</dbReference>
<dbReference type="UniPathway" id="UPA00196"/>
<organism evidence="12">
    <name type="scientific">Rhizophora mucronata</name>
    <name type="common">Asiatic mangrove</name>
    <dbReference type="NCBI Taxonomy" id="61149"/>
    <lineage>
        <taxon>Eukaryota</taxon>
        <taxon>Viridiplantae</taxon>
        <taxon>Streptophyta</taxon>
        <taxon>Embryophyta</taxon>
        <taxon>Tracheophyta</taxon>
        <taxon>Spermatophyta</taxon>
        <taxon>Magnoliopsida</taxon>
        <taxon>eudicotyledons</taxon>
        <taxon>Gunneridae</taxon>
        <taxon>Pentapetalae</taxon>
        <taxon>rosids</taxon>
        <taxon>fabids</taxon>
        <taxon>Malpighiales</taxon>
        <taxon>Rhizophoraceae</taxon>
        <taxon>Rhizophora</taxon>
    </lineage>
</organism>
<evidence type="ECO:0000256" key="7">
    <source>
        <dbReference type="ARBA" id="ARBA00022692"/>
    </source>
</evidence>
<dbReference type="PANTHER" id="PTHR12468:SF2">
    <property type="entry name" value="GPI MANNOSYLTRANSFERASE 2"/>
    <property type="match status" value="1"/>
</dbReference>
<keyword evidence="8 11" id="KW-0256">Endoplasmic reticulum</keyword>
<evidence type="ECO:0000256" key="3">
    <source>
        <dbReference type="ARBA" id="ARBA00008698"/>
    </source>
</evidence>
<comment type="pathway">
    <text evidence="2 11">Glycolipid biosynthesis; glycosylphosphatidylinositol-anchor biosynthesis.</text>
</comment>
<dbReference type="GO" id="GO:0000009">
    <property type="term" value="F:alpha-1,6-mannosyltransferase activity"/>
    <property type="evidence" value="ECO:0007669"/>
    <property type="project" value="InterPro"/>
</dbReference>
<evidence type="ECO:0000256" key="1">
    <source>
        <dbReference type="ARBA" id="ARBA00004477"/>
    </source>
</evidence>
<dbReference type="InterPro" id="IPR007315">
    <property type="entry name" value="PIG-V/Gpi18"/>
</dbReference>
<dbReference type="EMBL" id="GGEC01001535">
    <property type="protein sequence ID" value="MBW82018.1"/>
    <property type="molecule type" value="Transcribed_RNA"/>
</dbReference>
<reference evidence="12" key="1">
    <citation type="submission" date="2018-02" db="EMBL/GenBank/DDBJ databases">
        <title>Rhizophora mucronata_Transcriptome.</title>
        <authorList>
            <person name="Meera S.P."/>
            <person name="Sreeshan A."/>
            <person name="Augustine A."/>
        </authorList>
    </citation>
    <scope>NUCLEOTIDE SEQUENCE</scope>
    <source>
        <tissue evidence="12">Leaf</tissue>
    </source>
</reference>
<dbReference type="PANTHER" id="PTHR12468">
    <property type="entry name" value="GPI MANNOSYLTRANSFERASE 2"/>
    <property type="match status" value="1"/>
</dbReference>
<feature type="transmembrane region" description="Helical" evidence="11">
    <location>
        <begin position="20"/>
        <end position="46"/>
    </location>
</feature>
<evidence type="ECO:0000256" key="9">
    <source>
        <dbReference type="ARBA" id="ARBA00022989"/>
    </source>
</evidence>
<sequence>MLFCFNPASIFYSSMYSESLYALFTLGGVYHLVSGANNIAVVWFALSGCARSNGVLNAGYFCFQTMHQTYDAVFLKRRAFLAAQVLVIGALRCLFTFLPFIAFQAYGYYNMCLGRSLEEMRPWCKAKVPLLYNYIQSHYWGVGFLRYFQAKQLPNFLLASPILSLSLCSLIHYVRSQPESFLLLGLQAYDGKDGSVASFSSLDGVRGSNSALLKEKSSTKMRENQSLRQRKQTIEGDDCAVLSEENVSLEEPGYLSSFIVPCTLHLAFMAATAFFVMHVQVATRFLSTSPPLYWFASYLMVCPGSNRWGYVIWAYSAAYILLGSLLFSNFYPFT</sequence>
<keyword evidence="5 11" id="KW-0328">Glycosyltransferase</keyword>
<comment type="function">
    <text evidence="11">Mannosyltransferase involved in glycosylphosphatidylinositol-anchor biosynthesis.</text>
</comment>
<evidence type="ECO:0000256" key="10">
    <source>
        <dbReference type="ARBA" id="ARBA00023136"/>
    </source>
</evidence>
<evidence type="ECO:0000256" key="8">
    <source>
        <dbReference type="ARBA" id="ARBA00022824"/>
    </source>
</evidence>
<dbReference type="GO" id="GO:0031501">
    <property type="term" value="C:mannosyltransferase complex"/>
    <property type="evidence" value="ECO:0007669"/>
    <property type="project" value="TreeGrafter"/>
</dbReference>
<evidence type="ECO:0000256" key="4">
    <source>
        <dbReference type="ARBA" id="ARBA00022502"/>
    </source>
</evidence>
<dbReference type="EC" id="2.4.1.-" evidence="11"/>
<evidence type="ECO:0000313" key="12">
    <source>
        <dbReference type="EMBL" id="MBW82018.1"/>
    </source>
</evidence>
<evidence type="ECO:0000256" key="11">
    <source>
        <dbReference type="RuleBase" id="RU363112"/>
    </source>
</evidence>
<feature type="transmembrane region" description="Helical" evidence="11">
    <location>
        <begin position="85"/>
        <end position="109"/>
    </location>
</feature>
<dbReference type="AlphaFoldDB" id="A0A2P2ILF3"/>
<dbReference type="GO" id="GO:0004376">
    <property type="term" value="F:GPI mannosyltransferase activity"/>
    <property type="evidence" value="ECO:0007669"/>
    <property type="project" value="InterPro"/>
</dbReference>
<keyword evidence="6 11" id="KW-0808">Transferase</keyword>
<keyword evidence="4 11" id="KW-0337">GPI-anchor biosynthesis</keyword>
<evidence type="ECO:0000256" key="6">
    <source>
        <dbReference type="ARBA" id="ARBA00022679"/>
    </source>
</evidence>
<name>A0A2P2ILF3_RHIMU</name>
<feature type="transmembrane region" description="Helical" evidence="11">
    <location>
        <begin position="254"/>
        <end position="277"/>
    </location>
</feature>
<dbReference type="Pfam" id="PF04188">
    <property type="entry name" value="Mannosyl_trans2"/>
    <property type="match status" value="1"/>
</dbReference>
<comment type="similarity">
    <text evidence="3 11">Belongs to the PIGV family.</text>
</comment>
<comment type="subcellular location">
    <subcellularLocation>
        <location evidence="1 11">Endoplasmic reticulum membrane</location>
        <topology evidence="1 11">Multi-pass membrane protein</topology>
    </subcellularLocation>
</comment>
<comment type="caution">
    <text evidence="11">Lacks conserved residue(s) required for the propagation of feature annotation.</text>
</comment>
<proteinExistence type="inferred from homology"/>
<feature type="transmembrane region" description="Helical" evidence="11">
    <location>
        <begin position="310"/>
        <end position="331"/>
    </location>
</feature>
<keyword evidence="9 11" id="KW-1133">Transmembrane helix</keyword>
<accession>A0A2P2ILF3</accession>
<protein>
    <recommendedName>
        <fullName evidence="11">GPI mannosyltransferase 2</fullName>
        <ecNumber evidence="11">2.4.1.-</ecNumber>
    </recommendedName>
</protein>